<keyword evidence="2" id="KW-1185">Reference proteome</keyword>
<accession>A0A2T1LZE6</accession>
<gene>
    <name evidence="1" type="ORF">C7H19_09205</name>
</gene>
<reference evidence="1 2" key="2">
    <citation type="submission" date="2018-03" db="EMBL/GenBank/DDBJ databases">
        <authorList>
            <person name="Keele B.F."/>
        </authorList>
    </citation>
    <scope>NUCLEOTIDE SEQUENCE [LARGE SCALE GENOMIC DNA]</scope>
    <source>
        <strain evidence="1 2">CCALA 016</strain>
    </source>
</reference>
<evidence type="ECO:0000313" key="2">
    <source>
        <dbReference type="Proteomes" id="UP000239001"/>
    </source>
</evidence>
<proteinExistence type="predicted"/>
<name>A0A2T1LZE6_9CHRO</name>
<dbReference type="AlphaFoldDB" id="A0A2T1LZE6"/>
<dbReference type="Proteomes" id="UP000239001">
    <property type="component" value="Unassembled WGS sequence"/>
</dbReference>
<comment type="caution">
    <text evidence="1">The sequence shown here is derived from an EMBL/GenBank/DDBJ whole genome shotgun (WGS) entry which is preliminary data.</text>
</comment>
<protein>
    <submittedName>
        <fullName evidence="1">Uncharacterized protein</fullName>
    </submittedName>
</protein>
<sequence>MMEELKTQIKYESNRAARLSKEAIEAFEDNNKIQGKALMNEARAASKNCQNLIKQFNDVSVSIEQS</sequence>
<dbReference type="EMBL" id="PXOH01000007">
    <property type="protein sequence ID" value="PSF37716.1"/>
    <property type="molecule type" value="Genomic_DNA"/>
</dbReference>
<reference evidence="1 2" key="1">
    <citation type="submission" date="2018-03" db="EMBL/GenBank/DDBJ databases">
        <title>The ancient ancestry and fast evolution of plastids.</title>
        <authorList>
            <person name="Moore K.R."/>
            <person name="Magnabosco C."/>
            <person name="Momper L."/>
            <person name="Gold D.A."/>
            <person name="Bosak T."/>
            <person name="Fournier G.P."/>
        </authorList>
    </citation>
    <scope>NUCLEOTIDE SEQUENCE [LARGE SCALE GENOMIC DNA]</scope>
    <source>
        <strain evidence="1 2">CCALA 016</strain>
    </source>
</reference>
<organism evidence="1 2">
    <name type="scientific">Aphanothece hegewaldii CCALA 016</name>
    <dbReference type="NCBI Taxonomy" id="2107694"/>
    <lineage>
        <taxon>Bacteria</taxon>
        <taxon>Bacillati</taxon>
        <taxon>Cyanobacteriota</taxon>
        <taxon>Cyanophyceae</taxon>
        <taxon>Oscillatoriophycideae</taxon>
        <taxon>Chroococcales</taxon>
        <taxon>Aphanothecaceae</taxon>
        <taxon>Aphanothece</taxon>
    </lineage>
</organism>
<dbReference type="RefSeq" id="WP_106456580.1">
    <property type="nucleotide sequence ID" value="NZ_PXOH01000007.1"/>
</dbReference>
<evidence type="ECO:0000313" key="1">
    <source>
        <dbReference type="EMBL" id="PSF37716.1"/>
    </source>
</evidence>